<comment type="caution">
    <text evidence="1">The sequence shown here is derived from an EMBL/GenBank/DDBJ whole genome shotgun (WGS) entry which is preliminary data.</text>
</comment>
<protein>
    <submittedName>
        <fullName evidence="1">Uncharacterized protein</fullName>
    </submittedName>
</protein>
<gene>
    <name evidence="1" type="ORF">INT48_004942</name>
</gene>
<evidence type="ECO:0000313" key="1">
    <source>
        <dbReference type="EMBL" id="KAG2229431.1"/>
    </source>
</evidence>
<evidence type="ECO:0000313" key="2">
    <source>
        <dbReference type="Proteomes" id="UP000613177"/>
    </source>
</evidence>
<reference evidence="1" key="1">
    <citation type="submission" date="2021-01" db="EMBL/GenBank/DDBJ databases">
        <title>Metabolic potential, ecology and presence of endohyphal bacteria is reflected in genomic diversity of Mucoromycotina.</title>
        <authorList>
            <person name="Muszewska A."/>
            <person name="Okrasinska A."/>
            <person name="Steczkiewicz K."/>
            <person name="Drgas O."/>
            <person name="Orlowska M."/>
            <person name="Perlinska-Lenart U."/>
            <person name="Aleksandrzak-Piekarczyk T."/>
            <person name="Szatraj K."/>
            <person name="Zielenkiewicz U."/>
            <person name="Pilsyk S."/>
            <person name="Malc E."/>
            <person name="Mieczkowski P."/>
            <person name="Kruszewska J.S."/>
            <person name="Biernat P."/>
            <person name="Pawlowska J."/>
        </authorList>
    </citation>
    <scope>NUCLEOTIDE SEQUENCE</scope>
    <source>
        <strain evidence="1">WA0000018081</strain>
    </source>
</reference>
<proteinExistence type="predicted"/>
<name>A0A8H7VNW1_9FUNG</name>
<dbReference type="AlphaFoldDB" id="A0A8H7VNW1"/>
<accession>A0A8H7VNW1</accession>
<sequence length="472" mass="54816">MHLNLLPFFKKVTHLVLYCQLQDEHVDCLISSTVISSCPDLIDFRIVCNSDYTEISEDGVYTEPDYPTIKGLRNAIYIDDPVSVHLKNVSLELRTINTACMNNILKNIPTSLLDKFKLTLACRQEFYEWVTYTNIDTIKEFLQHIKLAKEPTITSRYVGTLLTAKDRLQSILYPVRKIWSLSNTLTRSSSKIIFEIHFARADIENALYYTLELENKILRVFQVIDERNFFSGKYPYLQLAPFYDTVFGEAIDEMVIELSDYDLGRRCHHLLEQYSHVKKLDVTVKRGSSILKLCAHKKSMTRVPDHLQKKGTHPIKNHYSPIDLEINRKFFATVTMAHLIIDSLVIESFKITELPIGASKYDLKLKLKTQFKHLVLDLKMFQKIEEPVPVLVALINYVDRTKLELMFLANLEHCTITYTPGLFDSADNKACKARLEFWYEGCEELTVCYGNDIIYNKPYSQMDKIKCLQDEK</sequence>
<dbReference type="EMBL" id="JAEPRE010000275">
    <property type="protein sequence ID" value="KAG2229431.1"/>
    <property type="molecule type" value="Genomic_DNA"/>
</dbReference>
<organism evidence="1 2">
    <name type="scientific">Thamnidium elegans</name>
    <dbReference type="NCBI Taxonomy" id="101142"/>
    <lineage>
        <taxon>Eukaryota</taxon>
        <taxon>Fungi</taxon>
        <taxon>Fungi incertae sedis</taxon>
        <taxon>Mucoromycota</taxon>
        <taxon>Mucoromycotina</taxon>
        <taxon>Mucoromycetes</taxon>
        <taxon>Mucorales</taxon>
        <taxon>Mucorineae</taxon>
        <taxon>Mucoraceae</taxon>
        <taxon>Thamnidium</taxon>
    </lineage>
</organism>
<dbReference type="Proteomes" id="UP000613177">
    <property type="component" value="Unassembled WGS sequence"/>
</dbReference>
<keyword evidence="2" id="KW-1185">Reference proteome</keyword>